<dbReference type="EC" id="5.1.1.3" evidence="2 7"/>
<comment type="catalytic activity">
    <reaction evidence="1 7">
        <text>L-glutamate = D-glutamate</text>
        <dbReference type="Rhea" id="RHEA:12813"/>
        <dbReference type="ChEBI" id="CHEBI:29985"/>
        <dbReference type="ChEBI" id="CHEBI:29986"/>
        <dbReference type="EC" id="5.1.1.3"/>
    </reaction>
</comment>
<evidence type="ECO:0000256" key="1">
    <source>
        <dbReference type="ARBA" id="ARBA00001602"/>
    </source>
</evidence>
<dbReference type="InterPro" id="IPR033134">
    <property type="entry name" value="Asp/Glu_racemase_AS_2"/>
</dbReference>
<dbReference type="PANTHER" id="PTHR21198:SF2">
    <property type="entry name" value="GLUTAMATE RACEMASE"/>
    <property type="match status" value="1"/>
</dbReference>
<feature type="binding site" evidence="7">
    <location>
        <begin position="10"/>
        <end position="11"/>
    </location>
    <ligand>
        <name>substrate</name>
    </ligand>
</feature>
<evidence type="ECO:0000256" key="2">
    <source>
        <dbReference type="ARBA" id="ARBA00013090"/>
    </source>
</evidence>
<evidence type="ECO:0000256" key="7">
    <source>
        <dbReference type="HAMAP-Rule" id="MF_00258"/>
    </source>
</evidence>
<evidence type="ECO:0000256" key="3">
    <source>
        <dbReference type="ARBA" id="ARBA00022960"/>
    </source>
</evidence>
<name>A0ABU8SH87_9LACO</name>
<keyword evidence="4 7" id="KW-0573">Peptidoglycan synthesis</keyword>
<feature type="active site" description="Proton donor/acceptor" evidence="7">
    <location>
        <position position="181"/>
    </location>
</feature>
<dbReference type="HAMAP" id="MF_00258">
    <property type="entry name" value="Glu_racemase"/>
    <property type="match status" value="1"/>
</dbReference>
<sequence length="262" mass="28341">MDNRPIGLLDSGLGGLSVLKQVKKALPHESTIYIGDQAHLPYGNKSASEIIRLTQKLVDFLIQQNVKLIVFACNTATATAMTTIQQQVDIPIIGVISAGSEIASNQTKSHQIAVIATQATINSGAYEQALKAIDSQYEVVSLATPDLVPAIENDVSDLQLVIHESLQALCGQSFDTLILGCTHYPLIRNQISQEFADKAIMIVDPAEGICQQIRCFLKQKDAFASGSQTINYGYTTGSKEAFEGAAQKWVGQTFDDIKQVTI</sequence>
<dbReference type="Gene3D" id="3.40.50.1860">
    <property type="match status" value="2"/>
</dbReference>
<dbReference type="InterPro" id="IPR004391">
    <property type="entry name" value="Glu_race"/>
</dbReference>
<dbReference type="NCBIfam" id="TIGR00067">
    <property type="entry name" value="glut_race"/>
    <property type="match status" value="1"/>
</dbReference>
<reference evidence="8 9" key="1">
    <citation type="submission" date="2023-10" db="EMBL/GenBank/DDBJ databases">
        <title>Holzapfeliella saturejae sp. nov. isolated from Satureja montana flowers.</title>
        <authorList>
            <person name="Alcantara C."/>
            <person name="Zuniga M."/>
            <person name="Landete J.M."/>
            <person name="Monedero V."/>
        </authorList>
    </citation>
    <scope>NUCLEOTIDE SEQUENCE [LARGE SCALE GENOMIC DNA]</scope>
    <source>
        <strain evidence="8 9">He02</strain>
    </source>
</reference>
<keyword evidence="5 7" id="KW-0413">Isomerase</keyword>
<comment type="similarity">
    <text evidence="7">Belongs to the aspartate/glutamate racemases family.</text>
</comment>
<protein>
    <recommendedName>
        <fullName evidence="2 7">Glutamate racemase</fullName>
        <ecNumber evidence="2 7">5.1.1.3</ecNumber>
    </recommendedName>
</protein>
<feature type="active site" description="Proton donor/acceptor" evidence="7">
    <location>
        <position position="73"/>
    </location>
</feature>
<evidence type="ECO:0000256" key="5">
    <source>
        <dbReference type="ARBA" id="ARBA00023235"/>
    </source>
</evidence>
<evidence type="ECO:0000313" key="8">
    <source>
        <dbReference type="EMBL" id="MEJ6348694.1"/>
    </source>
</evidence>
<comment type="pathway">
    <text evidence="7">Cell wall biogenesis; peptidoglycan biosynthesis.</text>
</comment>
<organism evidence="8 9">
    <name type="scientific">Holzapfeliella saturejae</name>
    <dbReference type="NCBI Taxonomy" id="3082953"/>
    <lineage>
        <taxon>Bacteria</taxon>
        <taxon>Bacillati</taxon>
        <taxon>Bacillota</taxon>
        <taxon>Bacilli</taxon>
        <taxon>Lactobacillales</taxon>
        <taxon>Lactobacillaceae</taxon>
        <taxon>Holzapfeliella</taxon>
    </lineage>
</organism>
<accession>A0ABU8SH87</accession>
<proteinExistence type="inferred from homology"/>
<feature type="binding site" evidence="7">
    <location>
        <begin position="74"/>
        <end position="75"/>
    </location>
    <ligand>
        <name>substrate</name>
    </ligand>
</feature>
<dbReference type="InterPro" id="IPR001920">
    <property type="entry name" value="Asp/Glu_race"/>
</dbReference>
<evidence type="ECO:0000256" key="6">
    <source>
        <dbReference type="ARBA" id="ARBA00023316"/>
    </source>
</evidence>
<evidence type="ECO:0000313" key="9">
    <source>
        <dbReference type="Proteomes" id="UP001377804"/>
    </source>
</evidence>
<dbReference type="PANTHER" id="PTHR21198">
    <property type="entry name" value="GLUTAMATE RACEMASE"/>
    <property type="match status" value="1"/>
</dbReference>
<dbReference type="EMBL" id="JAWMWG010000001">
    <property type="protein sequence ID" value="MEJ6348694.1"/>
    <property type="molecule type" value="Genomic_DNA"/>
</dbReference>
<dbReference type="InterPro" id="IPR015942">
    <property type="entry name" value="Asp/Glu/hydantoin_racemase"/>
</dbReference>
<comment type="caution">
    <text evidence="8">The sequence shown here is derived from an EMBL/GenBank/DDBJ whole genome shotgun (WGS) entry which is preliminary data.</text>
</comment>
<comment type="function">
    <text evidence="7">Provides the (R)-glutamate required for cell wall biosynthesis.</text>
</comment>
<gene>
    <name evidence="7 8" type="primary">murI</name>
    <name evidence="8" type="ORF">R4Y45_05595</name>
</gene>
<dbReference type="Pfam" id="PF01177">
    <property type="entry name" value="Asp_Glu_race"/>
    <property type="match status" value="1"/>
</dbReference>
<evidence type="ECO:0000256" key="4">
    <source>
        <dbReference type="ARBA" id="ARBA00022984"/>
    </source>
</evidence>
<dbReference type="Proteomes" id="UP001377804">
    <property type="component" value="Unassembled WGS sequence"/>
</dbReference>
<keyword evidence="6 7" id="KW-0961">Cell wall biogenesis/degradation</keyword>
<feature type="binding site" evidence="7">
    <location>
        <begin position="182"/>
        <end position="183"/>
    </location>
    <ligand>
        <name>substrate</name>
    </ligand>
</feature>
<dbReference type="PROSITE" id="PS00924">
    <property type="entry name" value="ASP_GLU_RACEMASE_2"/>
    <property type="match status" value="1"/>
</dbReference>
<keyword evidence="9" id="KW-1185">Reference proteome</keyword>
<dbReference type="SUPFAM" id="SSF53681">
    <property type="entry name" value="Aspartate/glutamate racemase"/>
    <property type="match status" value="2"/>
</dbReference>
<keyword evidence="3 7" id="KW-0133">Cell shape</keyword>
<dbReference type="RefSeq" id="WP_339970119.1">
    <property type="nucleotide sequence ID" value="NZ_JAWMWG010000001.1"/>
</dbReference>
<feature type="binding site" evidence="7">
    <location>
        <begin position="42"/>
        <end position="43"/>
    </location>
    <ligand>
        <name>substrate</name>
    </ligand>
</feature>
<dbReference type="GO" id="GO:0008881">
    <property type="term" value="F:glutamate racemase activity"/>
    <property type="evidence" value="ECO:0007669"/>
    <property type="project" value="UniProtKB-EC"/>
</dbReference>